<name>A0A066WZE2_COLSU</name>
<dbReference type="OrthoDB" id="2555434at2759"/>
<protein>
    <recommendedName>
        <fullName evidence="5">DUF202 domain-containing protein</fullName>
    </recommendedName>
</protein>
<dbReference type="Proteomes" id="UP000027238">
    <property type="component" value="Unassembled WGS sequence"/>
</dbReference>
<proteinExistence type="predicted"/>
<dbReference type="HOGENOM" id="CLU_976632_0_0_1"/>
<keyword evidence="2" id="KW-1133">Transmembrane helix</keyword>
<evidence type="ECO:0008006" key="5">
    <source>
        <dbReference type="Google" id="ProtNLM"/>
    </source>
</evidence>
<dbReference type="PANTHER" id="PTHR38646">
    <property type="entry name" value="YALI0F00814P"/>
    <property type="match status" value="1"/>
</dbReference>
<evidence type="ECO:0000256" key="2">
    <source>
        <dbReference type="SAM" id="Phobius"/>
    </source>
</evidence>
<reference evidence="4" key="1">
    <citation type="journal article" date="2014" name="Genome Announc.">
        <title>Draft genome sequence of Colletotrichum sublineola, a destructive pathogen of cultivated sorghum.</title>
        <authorList>
            <person name="Baroncelli R."/>
            <person name="Sanz-Martin J.M."/>
            <person name="Rech G.E."/>
            <person name="Sukno S.A."/>
            <person name="Thon M.R."/>
        </authorList>
    </citation>
    <scope>NUCLEOTIDE SEQUENCE [LARGE SCALE GENOMIC DNA]</scope>
    <source>
        <strain evidence="4">TX430BB</strain>
    </source>
</reference>
<keyword evidence="4" id="KW-1185">Reference proteome</keyword>
<evidence type="ECO:0000313" key="4">
    <source>
        <dbReference type="Proteomes" id="UP000027238"/>
    </source>
</evidence>
<keyword evidence="2" id="KW-0812">Transmembrane</keyword>
<feature type="compositionally biased region" description="Basic and acidic residues" evidence="1">
    <location>
        <begin position="264"/>
        <end position="275"/>
    </location>
</feature>
<evidence type="ECO:0000256" key="1">
    <source>
        <dbReference type="SAM" id="MobiDB-lite"/>
    </source>
</evidence>
<organism evidence="3 4">
    <name type="scientific">Colletotrichum sublineola</name>
    <name type="common">Sorghum anthracnose fungus</name>
    <dbReference type="NCBI Taxonomy" id="1173701"/>
    <lineage>
        <taxon>Eukaryota</taxon>
        <taxon>Fungi</taxon>
        <taxon>Dikarya</taxon>
        <taxon>Ascomycota</taxon>
        <taxon>Pezizomycotina</taxon>
        <taxon>Sordariomycetes</taxon>
        <taxon>Hypocreomycetidae</taxon>
        <taxon>Glomerellales</taxon>
        <taxon>Glomerellaceae</taxon>
        <taxon>Colletotrichum</taxon>
        <taxon>Colletotrichum graminicola species complex</taxon>
    </lineage>
</organism>
<dbReference type="PANTHER" id="PTHR38646:SF1">
    <property type="entry name" value="DUF202 DOMAIN-CONTAINING PROTEIN"/>
    <property type="match status" value="1"/>
</dbReference>
<dbReference type="eggNOG" id="ENOG502S764">
    <property type="taxonomic scope" value="Eukaryota"/>
</dbReference>
<evidence type="ECO:0000313" key="3">
    <source>
        <dbReference type="EMBL" id="KDN62248.1"/>
    </source>
</evidence>
<sequence length="285" mass="31465">MPPRSCPVTAVGITADRRLPAAVAPALRRQVAVSSQESRIAHRRVHRSQTPKTTYTCACTGHGRLVEIRAVQRTFEGAYMRTALSQFSFALIILKIFTSEFYAIGALFAVYGAAVMLVAIFRRHEGNRQFFTSPKADERGAVSVVRKFRTSGNSVTLLTLLSLAAYVTLLVLTWQLVQRSEVRRRCRINDPVSVAQANGVFPPVMGWVHMQGWGTYSGSKRAASERWNETSCTATAPRHPAVILWSSREVALSTTYQGKGGRPARREDESKEGEGAHLVVARTSM</sequence>
<dbReference type="AlphaFoldDB" id="A0A066WZE2"/>
<comment type="caution">
    <text evidence="3">The sequence shown here is derived from an EMBL/GenBank/DDBJ whole genome shotgun (WGS) entry which is preliminary data.</text>
</comment>
<gene>
    <name evidence="3" type="ORF">CSUB01_02477</name>
</gene>
<accession>A0A066WZE2</accession>
<keyword evidence="2" id="KW-0472">Membrane</keyword>
<feature type="region of interest" description="Disordered" evidence="1">
    <location>
        <begin position="256"/>
        <end position="276"/>
    </location>
</feature>
<dbReference type="EMBL" id="JMSE01001345">
    <property type="protein sequence ID" value="KDN62248.1"/>
    <property type="molecule type" value="Genomic_DNA"/>
</dbReference>
<feature type="transmembrane region" description="Helical" evidence="2">
    <location>
        <begin position="103"/>
        <end position="121"/>
    </location>
</feature>
<feature type="transmembrane region" description="Helical" evidence="2">
    <location>
        <begin position="155"/>
        <end position="177"/>
    </location>
</feature>